<evidence type="ECO:0000313" key="1">
    <source>
        <dbReference type="EMBL" id="EOR94656.1"/>
    </source>
</evidence>
<dbReference type="eggNOG" id="COG2304">
    <property type="taxonomic scope" value="Bacteria"/>
</dbReference>
<dbReference type="Proteomes" id="UP000014174">
    <property type="component" value="Unassembled WGS sequence"/>
</dbReference>
<protein>
    <submittedName>
        <fullName evidence="1">Uncharacterized protein</fullName>
    </submittedName>
</protein>
<dbReference type="PANTHER" id="PTHR37947:SF1">
    <property type="entry name" value="BLL2462 PROTEIN"/>
    <property type="match status" value="1"/>
</dbReference>
<dbReference type="PATRIC" id="fig|1150600.3.peg.2229"/>
<sequence>MEKADLVILHQLPSLTQPVSTLMNQIKDKPIFFILGAQSNLNQFSNHQNLLKVNSNGQLREVTAVLNPSFSSFVMADSLKDQLKQYGPLLIPFSNVQFKGNHVDLLFQQTGNPVTNPLLSFSVDAKPKTAVLAGEGIWKWRLQSFNTYGNTASIDQLLSKSVQYLLADVDKRKFRVYTAQKTFNENERVILNAELYNDAYELINSPDVPLTISNNKKQVFSFLFSRINKSYTLDAGFLPVGEYVYQATTNIGSQSYTAEGRILITENQLELQETKANHHLLSQLSKESGAEMFSPDQLNQLFNAINKSEMVKTISYADSSYVELINKKALFFLIIAFLSIEWFLRKRSGDL</sequence>
<accession>R9GSI9</accession>
<dbReference type="STRING" id="1150600.ADIARSV_2254"/>
<dbReference type="EMBL" id="AQPN01000079">
    <property type="protein sequence ID" value="EOR94656.1"/>
    <property type="molecule type" value="Genomic_DNA"/>
</dbReference>
<comment type="caution">
    <text evidence="1">The sequence shown here is derived from an EMBL/GenBank/DDBJ whole genome shotgun (WGS) entry which is preliminary data.</text>
</comment>
<dbReference type="PANTHER" id="PTHR37947">
    <property type="entry name" value="BLL2462 PROTEIN"/>
    <property type="match status" value="1"/>
</dbReference>
<gene>
    <name evidence="1" type="ORF">ADIARSV_2254</name>
</gene>
<evidence type="ECO:0000313" key="2">
    <source>
        <dbReference type="Proteomes" id="UP000014174"/>
    </source>
</evidence>
<dbReference type="RefSeq" id="WP_016195488.1">
    <property type="nucleotide sequence ID" value="NZ_AQPN01000079.1"/>
</dbReference>
<dbReference type="AlphaFoldDB" id="R9GSI9"/>
<proteinExistence type="predicted"/>
<organism evidence="1 2">
    <name type="scientific">Arcticibacter svalbardensis MN12-7</name>
    <dbReference type="NCBI Taxonomy" id="1150600"/>
    <lineage>
        <taxon>Bacteria</taxon>
        <taxon>Pseudomonadati</taxon>
        <taxon>Bacteroidota</taxon>
        <taxon>Sphingobacteriia</taxon>
        <taxon>Sphingobacteriales</taxon>
        <taxon>Sphingobacteriaceae</taxon>
        <taxon>Arcticibacter</taxon>
    </lineage>
</organism>
<keyword evidence="2" id="KW-1185">Reference proteome</keyword>
<dbReference type="OrthoDB" id="9763076at2"/>
<name>R9GSI9_9SPHI</name>
<reference evidence="1 2" key="1">
    <citation type="journal article" date="2013" name="Genome Announc.">
        <title>Draft Genome Sequence of Arcticibacter svalbardensis Strain MN12-7T, a Member of the Family Sphingobacteriaceae Isolated from an Arctic Soil Sample.</title>
        <authorList>
            <person name="Shivaji S."/>
            <person name="Ara S."/>
            <person name="Prasad S."/>
            <person name="Manasa B.P."/>
            <person name="Begum Z."/>
            <person name="Singh A."/>
            <person name="Kumar Pinnaka A."/>
        </authorList>
    </citation>
    <scope>NUCLEOTIDE SEQUENCE [LARGE SCALE GENOMIC DNA]</scope>
    <source>
        <strain evidence="1 2">MN12-7</strain>
    </source>
</reference>